<reference evidence="1" key="1">
    <citation type="submission" date="2019-04" db="EMBL/GenBank/DDBJ databases">
        <title>Microbes associate with the intestines of laboratory mice.</title>
        <authorList>
            <person name="Navarre W."/>
            <person name="Wong E."/>
            <person name="Huang K."/>
            <person name="Tropini C."/>
            <person name="Ng K."/>
            <person name="Yu B."/>
        </authorList>
    </citation>
    <scope>NUCLEOTIDE SEQUENCE</scope>
    <source>
        <strain evidence="1">NM04_E33</strain>
    </source>
</reference>
<protein>
    <submittedName>
        <fullName evidence="1">Uncharacterized protein</fullName>
    </submittedName>
</protein>
<proteinExistence type="predicted"/>
<keyword evidence="2" id="KW-1185">Reference proteome</keyword>
<evidence type="ECO:0000313" key="2">
    <source>
        <dbReference type="Proteomes" id="UP000306319"/>
    </source>
</evidence>
<dbReference type="Proteomes" id="UP000306319">
    <property type="component" value="Unassembled WGS sequence"/>
</dbReference>
<name>A0AC61RFR9_9BACT</name>
<evidence type="ECO:0000313" key="1">
    <source>
        <dbReference type="EMBL" id="TGY79062.1"/>
    </source>
</evidence>
<dbReference type="EMBL" id="SRYB01000009">
    <property type="protein sequence ID" value="TGY79062.1"/>
    <property type="molecule type" value="Genomic_DNA"/>
</dbReference>
<organism evidence="1 2">
    <name type="scientific">Lepagella muris</name>
    <dbReference type="NCBI Taxonomy" id="3032870"/>
    <lineage>
        <taxon>Bacteria</taxon>
        <taxon>Pseudomonadati</taxon>
        <taxon>Bacteroidota</taxon>
        <taxon>Bacteroidia</taxon>
        <taxon>Bacteroidales</taxon>
        <taxon>Muribaculaceae</taxon>
        <taxon>Lepagella</taxon>
    </lineage>
</organism>
<sequence length="94" mass="10789">MKPNDYISYNGKEYPLFQVDILDQETEESAENMEFMTVTVATQSLSDQLIDSATGMPVDKSAERLDNEIFFYIPDELAEREACEIADYVSDNCW</sequence>
<gene>
    <name evidence="1" type="ORF">E5331_08335</name>
</gene>
<accession>A0AC61RFR9</accession>
<comment type="caution">
    <text evidence="1">The sequence shown here is derived from an EMBL/GenBank/DDBJ whole genome shotgun (WGS) entry which is preliminary data.</text>
</comment>